<evidence type="ECO:0000313" key="5">
    <source>
        <dbReference type="EMBL" id="MFC5409793.1"/>
    </source>
</evidence>
<comment type="similarity">
    <text evidence="1">Belongs to the iron-containing alcohol dehydrogenase family.</text>
</comment>
<dbReference type="PANTHER" id="PTHR11496:SF102">
    <property type="entry name" value="ALCOHOL DEHYDROGENASE 4"/>
    <property type="match status" value="1"/>
</dbReference>
<evidence type="ECO:0000256" key="2">
    <source>
        <dbReference type="ARBA" id="ARBA00023002"/>
    </source>
</evidence>
<name>A0ABW0IAS2_9BACT</name>
<sequence length="386" mass="40910">MTYQFNTPQTIIHGAGASRELLPQLIRLGANRVFFVTDAFIEQSGLVQRLAEPLREAGLAVAVFSGVQPDPTVQNVLEGLAELTNHGADVVVAVGGGSPIDAAKAMAILRTNEEPLQQYMGYHKIPKAGLPLIAIPTTAGTGSEATKVTVITDAEQQVKMMIFDAHLMPTLALVDYELTLSMPAALTAHVGVDTLTHGIEAYVSRKANGLSDPIALSCIRLVSTHLLAAWQEPSNRVAREGMALAACQGGMAFTNSSVCLVHGMSRPLGIQFHLAHGLSNAILLPAVTRFSVSGAVERYATVARTMGVVPEGDSDEAAGAALVAGLEQLNQSLQIPRLRDCCGIEKPAFHRVLEKMAADALASGSPQNNPVVPTADEIIRLYEQAW</sequence>
<proteinExistence type="inferred from homology"/>
<dbReference type="RefSeq" id="WP_379844304.1">
    <property type="nucleotide sequence ID" value="NZ_JBHSMA010000002.1"/>
</dbReference>
<dbReference type="InterPro" id="IPR039697">
    <property type="entry name" value="Alcohol_dehydrogenase_Fe"/>
</dbReference>
<feature type="domain" description="Fe-containing alcohol dehydrogenase-like C-terminal" evidence="4">
    <location>
        <begin position="187"/>
        <end position="386"/>
    </location>
</feature>
<accession>A0ABW0IAS2</accession>
<dbReference type="InterPro" id="IPR056798">
    <property type="entry name" value="ADH_Fe_C"/>
</dbReference>
<dbReference type="Pfam" id="PF25137">
    <property type="entry name" value="ADH_Fe_C"/>
    <property type="match status" value="1"/>
</dbReference>
<dbReference type="PANTHER" id="PTHR11496">
    <property type="entry name" value="ALCOHOL DEHYDROGENASE"/>
    <property type="match status" value="1"/>
</dbReference>
<organism evidence="5 6">
    <name type="scientific">Larkinella bovis</name>
    <dbReference type="NCBI Taxonomy" id="683041"/>
    <lineage>
        <taxon>Bacteria</taxon>
        <taxon>Pseudomonadati</taxon>
        <taxon>Bacteroidota</taxon>
        <taxon>Cytophagia</taxon>
        <taxon>Cytophagales</taxon>
        <taxon>Spirosomataceae</taxon>
        <taxon>Larkinella</taxon>
    </lineage>
</organism>
<evidence type="ECO:0000313" key="6">
    <source>
        <dbReference type="Proteomes" id="UP001596106"/>
    </source>
</evidence>
<evidence type="ECO:0000259" key="3">
    <source>
        <dbReference type="Pfam" id="PF00465"/>
    </source>
</evidence>
<keyword evidence="6" id="KW-1185">Reference proteome</keyword>
<protein>
    <submittedName>
        <fullName evidence="5">Iron-containing alcohol dehydrogenase</fullName>
    </submittedName>
</protein>
<evidence type="ECO:0000256" key="1">
    <source>
        <dbReference type="ARBA" id="ARBA00007358"/>
    </source>
</evidence>
<dbReference type="Proteomes" id="UP001596106">
    <property type="component" value="Unassembled WGS sequence"/>
</dbReference>
<dbReference type="InterPro" id="IPR001670">
    <property type="entry name" value="ADH_Fe/GldA"/>
</dbReference>
<gene>
    <name evidence="5" type="ORF">ACFPMF_10770</name>
</gene>
<keyword evidence="2" id="KW-0560">Oxidoreductase</keyword>
<dbReference type="SUPFAM" id="SSF56796">
    <property type="entry name" value="Dehydroquinate synthase-like"/>
    <property type="match status" value="1"/>
</dbReference>
<dbReference type="Pfam" id="PF00465">
    <property type="entry name" value="Fe-ADH"/>
    <property type="match status" value="1"/>
</dbReference>
<comment type="caution">
    <text evidence="5">The sequence shown here is derived from an EMBL/GenBank/DDBJ whole genome shotgun (WGS) entry which is preliminary data.</text>
</comment>
<dbReference type="CDD" id="cd08194">
    <property type="entry name" value="Fe-ADH-like"/>
    <property type="match status" value="1"/>
</dbReference>
<dbReference type="Gene3D" id="1.20.1090.10">
    <property type="entry name" value="Dehydroquinate synthase-like - alpha domain"/>
    <property type="match status" value="1"/>
</dbReference>
<evidence type="ECO:0000259" key="4">
    <source>
        <dbReference type="Pfam" id="PF25137"/>
    </source>
</evidence>
<reference evidence="6" key="1">
    <citation type="journal article" date="2019" name="Int. J. Syst. Evol. Microbiol.">
        <title>The Global Catalogue of Microorganisms (GCM) 10K type strain sequencing project: providing services to taxonomists for standard genome sequencing and annotation.</title>
        <authorList>
            <consortium name="The Broad Institute Genomics Platform"/>
            <consortium name="The Broad Institute Genome Sequencing Center for Infectious Disease"/>
            <person name="Wu L."/>
            <person name="Ma J."/>
        </authorList>
    </citation>
    <scope>NUCLEOTIDE SEQUENCE [LARGE SCALE GENOMIC DNA]</scope>
    <source>
        <strain evidence="6">CCUG 55250</strain>
    </source>
</reference>
<feature type="domain" description="Alcohol dehydrogenase iron-type/glycerol dehydrogenase GldA" evidence="3">
    <location>
        <begin position="8"/>
        <end position="175"/>
    </location>
</feature>
<dbReference type="Gene3D" id="3.40.50.1970">
    <property type="match status" value="1"/>
</dbReference>
<dbReference type="EMBL" id="JBHSMA010000002">
    <property type="protein sequence ID" value="MFC5409793.1"/>
    <property type="molecule type" value="Genomic_DNA"/>
</dbReference>